<name>A0A226CV72_FOLCA</name>
<gene>
    <name evidence="1" type="ORF">Fcan01_27954</name>
</gene>
<proteinExistence type="predicted"/>
<organism evidence="1 2">
    <name type="scientific">Folsomia candida</name>
    <name type="common">Springtail</name>
    <dbReference type="NCBI Taxonomy" id="158441"/>
    <lineage>
        <taxon>Eukaryota</taxon>
        <taxon>Metazoa</taxon>
        <taxon>Ecdysozoa</taxon>
        <taxon>Arthropoda</taxon>
        <taxon>Hexapoda</taxon>
        <taxon>Collembola</taxon>
        <taxon>Entomobryomorpha</taxon>
        <taxon>Isotomoidea</taxon>
        <taxon>Isotomidae</taxon>
        <taxon>Proisotominae</taxon>
        <taxon>Folsomia</taxon>
    </lineage>
</organism>
<dbReference type="OrthoDB" id="6357966at2759"/>
<comment type="caution">
    <text evidence="1">The sequence shown here is derived from an EMBL/GenBank/DDBJ whole genome shotgun (WGS) entry which is preliminary data.</text>
</comment>
<dbReference type="AlphaFoldDB" id="A0A226CV72"/>
<protein>
    <submittedName>
        <fullName evidence="1">Uncharacterized protein</fullName>
    </submittedName>
</protein>
<reference evidence="1 2" key="1">
    <citation type="submission" date="2015-12" db="EMBL/GenBank/DDBJ databases">
        <title>The genome of Folsomia candida.</title>
        <authorList>
            <person name="Faddeeva A."/>
            <person name="Derks M.F."/>
            <person name="Anvar Y."/>
            <person name="Smit S."/>
            <person name="Van Straalen N."/>
            <person name="Roelofs D."/>
        </authorList>
    </citation>
    <scope>NUCLEOTIDE SEQUENCE [LARGE SCALE GENOMIC DNA]</scope>
    <source>
        <strain evidence="1 2">VU population</strain>
        <tissue evidence="1">Whole body</tissue>
    </source>
</reference>
<keyword evidence="2" id="KW-1185">Reference proteome</keyword>
<sequence>MAFSDFIAADKQLPVQTLSPQLSPKPPPPLSPLFLPLCLKNSPAGATSLAFDFSLSADVGGNLAKMWEHLYFPSFTAPCASAEGGKSWPGKVVLGKVKCTKFYTADVFLGEIKILSDTLSNFAFQLQGRTHEGDYNDAVYMESQAFLMHEIMTDGMAFCSIV</sequence>
<dbReference type="Proteomes" id="UP000198287">
    <property type="component" value="Unassembled WGS sequence"/>
</dbReference>
<accession>A0A226CV72</accession>
<evidence type="ECO:0000313" key="2">
    <source>
        <dbReference type="Proteomes" id="UP000198287"/>
    </source>
</evidence>
<dbReference type="EMBL" id="LNIX01000060">
    <property type="protein sequence ID" value="OXA37302.1"/>
    <property type="molecule type" value="Genomic_DNA"/>
</dbReference>
<evidence type="ECO:0000313" key="1">
    <source>
        <dbReference type="EMBL" id="OXA37302.1"/>
    </source>
</evidence>